<evidence type="ECO:0000256" key="2">
    <source>
        <dbReference type="ARBA" id="ARBA00023604"/>
    </source>
</evidence>
<name>A0A6A5TWX3_9PLEO</name>
<evidence type="ECO:0000313" key="3">
    <source>
        <dbReference type="EMBL" id="KAF1957121.1"/>
    </source>
</evidence>
<proteinExistence type="inferred from homology"/>
<dbReference type="EMBL" id="ML976990">
    <property type="protein sequence ID" value="KAF1957121.1"/>
    <property type="molecule type" value="Genomic_DNA"/>
</dbReference>
<keyword evidence="1" id="KW-0560">Oxidoreductase</keyword>
<dbReference type="Proteomes" id="UP000800035">
    <property type="component" value="Unassembled WGS sequence"/>
</dbReference>
<dbReference type="AlphaFoldDB" id="A0A6A5TWX3"/>
<dbReference type="GO" id="GO:0016491">
    <property type="term" value="F:oxidoreductase activity"/>
    <property type="evidence" value="ECO:0007669"/>
    <property type="project" value="UniProtKB-KW"/>
</dbReference>
<sequence>MANITFPPVIHASLNHLSDTDLWQVEKPYEIWMDEVPAGAERTNVSFDTIDNIPLTDIRQMGKQKPTVEKEGFEVFVHPFPDECSITNVDDVDKPEKRDAVSKYLKIMTGILSDRMAATKVLCYDWRVRRSEADNYVKVPRIYFMDLPEEAEVREHKIDVSHNIHGGDQSYGSPDGIKKQLTYLLNEDEKKQLASGKVRLWVVNLWRPINAVEPVEKIFENWIEESMYLKRNKNHHWYWISKQTRDEVTAFVCMLSTSAVLTLNQVSTPHSSVLLVPEWRGSTPRESIEMRNLVWTTI</sequence>
<organism evidence="3 4">
    <name type="scientific">Byssothecium circinans</name>
    <dbReference type="NCBI Taxonomy" id="147558"/>
    <lineage>
        <taxon>Eukaryota</taxon>
        <taxon>Fungi</taxon>
        <taxon>Dikarya</taxon>
        <taxon>Ascomycota</taxon>
        <taxon>Pezizomycotina</taxon>
        <taxon>Dothideomycetes</taxon>
        <taxon>Pleosporomycetidae</taxon>
        <taxon>Pleosporales</taxon>
        <taxon>Massarineae</taxon>
        <taxon>Massarinaceae</taxon>
        <taxon>Byssothecium</taxon>
    </lineage>
</organism>
<evidence type="ECO:0000313" key="4">
    <source>
        <dbReference type="Proteomes" id="UP000800035"/>
    </source>
</evidence>
<comment type="similarity">
    <text evidence="2">Belongs to the asaB hydroxylase/desaturase family.</text>
</comment>
<dbReference type="OrthoDB" id="412788at2759"/>
<dbReference type="PANTHER" id="PTHR34598:SF3">
    <property type="entry name" value="OXIDOREDUCTASE AN1597"/>
    <property type="match status" value="1"/>
</dbReference>
<reference evidence="3" key="1">
    <citation type="journal article" date="2020" name="Stud. Mycol.">
        <title>101 Dothideomycetes genomes: a test case for predicting lifestyles and emergence of pathogens.</title>
        <authorList>
            <person name="Haridas S."/>
            <person name="Albert R."/>
            <person name="Binder M."/>
            <person name="Bloem J."/>
            <person name="Labutti K."/>
            <person name="Salamov A."/>
            <person name="Andreopoulos B."/>
            <person name="Baker S."/>
            <person name="Barry K."/>
            <person name="Bills G."/>
            <person name="Bluhm B."/>
            <person name="Cannon C."/>
            <person name="Castanera R."/>
            <person name="Culley D."/>
            <person name="Daum C."/>
            <person name="Ezra D."/>
            <person name="Gonzalez J."/>
            <person name="Henrissat B."/>
            <person name="Kuo A."/>
            <person name="Liang C."/>
            <person name="Lipzen A."/>
            <person name="Lutzoni F."/>
            <person name="Magnuson J."/>
            <person name="Mondo S."/>
            <person name="Nolan M."/>
            <person name="Ohm R."/>
            <person name="Pangilinan J."/>
            <person name="Park H.-J."/>
            <person name="Ramirez L."/>
            <person name="Alfaro M."/>
            <person name="Sun H."/>
            <person name="Tritt A."/>
            <person name="Yoshinaga Y."/>
            <person name="Zwiers L.-H."/>
            <person name="Turgeon B."/>
            <person name="Goodwin S."/>
            <person name="Spatafora J."/>
            <person name="Crous P."/>
            <person name="Grigoriev I."/>
        </authorList>
    </citation>
    <scope>NUCLEOTIDE SEQUENCE</scope>
    <source>
        <strain evidence="3">CBS 675.92</strain>
    </source>
</reference>
<dbReference type="InterPro" id="IPR044053">
    <property type="entry name" value="AsaB-like"/>
</dbReference>
<evidence type="ECO:0000256" key="1">
    <source>
        <dbReference type="ARBA" id="ARBA00023002"/>
    </source>
</evidence>
<protein>
    <submittedName>
        <fullName evidence="3">Uncharacterized protein</fullName>
    </submittedName>
</protein>
<accession>A0A6A5TWX3</accession>
<gene>
    <name evidence="3" type="ORF">CC80DRAFT_561632</name>
</gene>
<keyword evidence="4" id="KW-1185">Reference proteome</keyword>
<dbReference type="PANTHER" id="PTHR34598">
    <property type="entry name" value="BLL6449 PROTEIN"/>
    <property type="match status" value="1"/>
</dbReference>